<dbReference type="AlphaFoldDB" id="A0AAV4X0C0"/>
<evidence type="ECO:0000256" key="1">
    <source>
        <dbReference type="SAM" id="MobiDB-lite"/>
    </source>
</evidence>
<dbReference type="Proteomes" id="UP001054945">
    <property type="component" value="Unassembled WGS sequence"/>
</dbReference>
<feature type="region of interest" description="Disordered" evidence="1">
    <location>
        <begin position="76"/>
        <end position="137"/>
    </location>
</feature>
<accession>A0AAV4X0C0</accession>
<proteinExistence type="predicted"/>
<gene>
    <name evidence="3" type="ORF">CEXT_663631</name>
</gene>
<feature type="chain" id="PRO_5043663352" evidence="2">
    <location>
        <begin position="21"/>
        <end position="177"/>
    </location>
</feature>
<feature type="signal peptide" evidence="2">
    <location>
        <begin position="1"/>
        <end position="20"/>
    </location>
</feature>
<feature type="compositionally biased region" description="Basic and acidic residues" evidence="1">
    <location>
        <begin position="123"/>
        <end position="133"/>
    </location>
</feature>
<keyword evidence="2" id="KW-0732">Signal</keyword>
<protein>
    <submittedName>
        <fullName evidence="3">Uncharacterized protein</fullName>
    </submittedName>
</protein>
<evidence type="ECO:0000313" key="3">
    <source>
        <dbReference type="EMBL" id="GIY88585.1"/>
    </source>
</evidence>
<comment type="caution">
    <text evidence="3">The sequence shown here is derived from an EMBL/GenBank/DDBJ whole genome shotgun (WGS) entry which is preliminary data.</text>
</comment>
<sequence>MQPFVFRLLCTLLVLGLVAGALHHNSLLHKHRPHKGLADERLALQHSERARRRGGRLRPAQAPGGARERALPGALLPAPLHPAAPVRAPRGLLRDGAPPLRRPPQGEGGAALLQRPPPRARGPRPEEDREAHLHQSHPVRLRARAPSNQERLVNSLHLPLSRIHWIRDDPPDSGTRL</sequence>
<feature type="compositionally biased region" description="Low complexity" evidence="1">
    <location>
        <begin position="76"/>
        <end position="90"/>
    </location>
</feature>
<feature type="compositionally biased region" description="Low complexity" evidence="1">
    <location>
        <begin position="57"/>
        <end position="67"/>
    </location>
</feature>
<evidence type="ECO:0000313" key="4">
    <source>
        <dbReference type="Proteomes" id="UP001054945"/>
    </source>
</evidence>
<keyword evidence="4" id="KW-1185">Reference proteome</keyword>
<organism evidence="3 4">
    <name type="scientific">Caerostris extrusa</name>
    <name type="common">Bark spider</name>
    <name type="synonym">Caerostris bankana</name>
    <dbReference type="NCBI Taxonomy" id="172846"/>
    <lineage>
        <taxon>Eukaryota</taxon>
        <taxon>Metazoa</taxon>
        <taxon>Ecdysozoa</taxon>
        <taxon>Arthropoda</taxon>
        <taxon>Chelicerata</taxon>
        <taxon>Arachnida</taxon>
        <taxon>Araneae</taxon>
        <taxon>Araneomorphae</taxon>
        <taxon>Entelegynae</taxon>
        <taxon>Araneoidea</taxon>
        <taxon>Araneidae</taxon>
        <taxon>Caerostris</taxon>
    </lineage>
</organism>
<dbReference type="EMBL" id="BPLR01017077">
    <property type="protein sequence ID" value="GIY88585.1"/>
    <property type="molecule type" value="Genomic_DNA"/>
</dbReference>
<reference evidence="3 4" key="1">
    <citation type="submission" date="2021-06" db="EMBL/GenBank/DDBJ databases">
        <title>Caerostris extrusa draft genome.</title>
        <authorList>
            <person name="Kono N."/>
            <person name="Arakawa K."/>
        </authorList>
    </citation>
    <scope>NUCLEOTIDE SEQUENCE [LARGE SCALE GENOMIC DNA]</scope>
</reference>
<feature type="region of interest" description="Disordered" evidence="1">
    <location>
        <begin position="48"/>
        <end position="67"/>
    </location>
</feature>
<evidence type="ECO:0000256" key="2">
    <source>
        <dbReference type="SAM" id="SignalP"/>
    </source>
</evidence>
<name>A0AAV4X0C0_CAEEX</name>